<feature type="transmembrane region" description="Helical" evidence="10">
    <location>
        <begin position="265"/>
        <end position="287"/>
    </location>
</feature>
<dbReference type="OrthoDB" id="497541at2759"/>
<keyword evidence="8 10" id="KW-1133">Transmembrane helix</keyword>
<dbReference type="GO" id="GO:0005789">
    <property type="term" value="C:endoplasmic reticulum membrane"/>
    <property type="evidence" value="ECO:0007669"/>
    <property type="project" value="UniProtKB-SubCell"/>
</dbReference>
<evidence type="ECO:0000313" key="13">
    <source>
        <dbReference type="Proteomes" id="UP000241890"/>
    </source>
</evidence>
<dbReference type="Proteomes" id="UP000241890">
    <property type="component" value="Unassembled WGS sequence"/>
</dbReference>
<keyword evidence="13" id="KW-1185">Reference proteome</keyword>
<sequence>MSTTRFLLHVSILVAVRNVGAQLSPIMDCDETFNYWEPLHYLLYGRGLQTWEYSPAYALRSYAYLGVNGLLGAPAYLRHAAGSETEKALVFFTIRAGLGLLSAVGEALLCDAARSRFGPRVSWLTFLFLATNAGMFHASVALLPSSACMLMVLYGFAAWFSERHLLGLFCGAAAVLLCWPFSALMFVPMGLHALYARGFMPVLFTAITSLALFVGIPVLVDSALYGKPTFAIGNLILYNVLGHGGGGQGADLYGTEPWTFYLRNLILNLNLVALLAFASPVVVLALWPYQKIPKPFPTSARMVLVYLSPAFASLALFTSMPHKEERFLSMVYPVLCVGAALSAHLVLEFITGAVPSSVSALRDIIRLGWVNVVLLSCLLSVCRSAGLYVNFSAPLRVFGALQTVPEASKLAPASTNDMLTVCVGKEWYRYPSSFLLPANARVAWTRNKFRGVMPQEFSPWPNGTREVHAHFNDQNADESSAYVPVDTCDFAVDLAVGKDYGDIGDWTRGGDGKQRWEKVFCAPFMDASRSPVYIRSFYVPHFSEKRNRYAEFCLLRASQQE</sequence>
<dbReference type="Pfam" id="PF03901">
    <property type="entry name" value="Glyco_transf_22"/>
    <property type="match status" value="1"/>
</dbReference>
<dbReference type="AlphaFoldDB" id="A0A2R5G2D5"/>
<evidence type="ECO:0000256" key="5">
    <source>
        <dbReference type="ARBA" id="ARBA00022679"/>
    </source>
</evidence>
<comment type="caution">
    <text evidence="12">The sequence shown here is derived from an EMBL/GenBank/DDBJ whole genome shotgun (WGS) entry which is preliminary data.</text>
</comment>
<protein>
    <recommendedName>
        <fullName evidence="10">Mannosyltransferase</fullName>
        <ecNumber evidence="10">2.4.1.-</ecNumber>
    </recommendedName>
</protein>
<dbReference type="GO" id="GO:0006487">
    <property type="term" value="P:protein N-linked glycosylation"/>
    <property type="evidence" value="ECO:0007669"/>
    <property type="project" value="TreeGrafter"/>
</dbReference>
<feature type="chain" id="PRO_5015332213" description="Mannosyltransferase" evidence="11">
    <location>
        <begin position="22"/>
        <end position="561"/>
    </location>
</feature>
<feature type="signal peptide" evidence="11">
    <location>
        <begin position="1"/>
        <end position="21"/>
    </location>
</feature>
<evidence type="ECO:0000256" key="8">
    <source>
        <dbReference type="ARBA" id="ARBA00022989"/>
    </source>
</evidence>
<comment type="similarity">
    <text evidence="3 10">Belongs to the glycosyltransferase 22 family.</text>
</comment>
<evidence type="ECO:0000256" key="9">
    <source>
        <dbReference type="ARBA" id="ARBA00023136"/>
    </source>
</evidence>
<feature type="transmembrane region" description="Helical" evidence="10">
    <location>
        <begin position="367"/>
        <end position="389"/>
    </location>
</feature>
<feature type="transmembrane region" description="Helical" evidence="10">
    <location>
        <begin position="299"/>
        <end position="318"/>
    </location>
</feature>
<dbReference type="EC" id="2.4.1.-" evidence="10"/>
<gene>
    <name evidence="12" type="ORF">FCC1311_001072</name>
</gene>
<dbReference type="PANTHER" id="PTHR22760:SF2">
    <property type="entry name" value="ALPHA-1,2-MANNOSYLTRANSFERASE ALG9"/>
    <property type="match status" value="1"/>
</dbReference>
<keyword evidence="6 10" id="KW-0812">Transmembrane</keyword>
<dbReference type="InterPro" id="IPR005599">
    <property type="entry name" value="GPI_mannosylTrfase"/>
</dbReference>
<evidence type="ECO:0000256" key="7">
    <source>
        <dbReference type="ARBA" id="ARBA00022824"/>
    </source>
</evidence>
<feature type="transmembrane region" description="Helical" evidence="10">
    <location>
        <begin position="166"/>
        <end position="187"/>
    </location>
</feature>
<evidence type="ECO:0000256" key="10">
    <source>
        <dbReference type="RuleBase" id="RU363075"/>
    </source>
</evidence>
<comment type="subcellular location">
    <subcellularLocation>
        <location evidence="1 10">Endoplasmic reticulum membrane</location>
        <topology evidence="1 10">Multi-pass membrane protein</topology>
    </subcellularLocation>
</comment>
<keyword evidence="9 10" id="KW-0472">Membrane</keyword>
<reference evidence="12 13" key="1">
    <citation type="submission" date="2017-12" db="EMBL/GenBank/DDBJ databases">
        <title>Sequencing, de novo assembly and annotation of complete genome of a new Thraustochytrid species, strain FCC1311.</title>
        <authorList>
            <person name="Sedici K."/>
            <person name="Godart F."/>
            <person name="Aiese Cigliano R."/>
            <person name="Sanseverino W."/>
            <person name="Barakat M."/>
            <person name="Ortet P."/>
            <person name="Marechal E."/>
            <person name="Cagnac O."/>
            <person name="Amato A."/>
        </authorList>
    </citation>
    <scope>NUCLEOTIDE SEQUENCE [LARGE SCALE GENOMIC DNA]</scope>
</reference>
<accession>A0A2R5G2D5</accession>
<evidence type="ECO:0000313" key="12">
    <source>
        <dbReference type="EMBL" id="GBG23888.1"/>
    </source>
</evidence>
<name>A0A2R5G2D5_9STRA</name>
<evidence type="ECO:0000256" key="4">
    <source>
        <dbReference type="ARBA" id="ARBA00022676"/>
    </source>
</evidence>
<comment type="pathway">
    <text evidence="2">Protein modification; protein glycosylation.</text>
</comment>
<dbReference type="UniPathway" id="UPA00378"/>
<keyword evidence="5 12" id="KW-0808">Transferase</keyword>
<evidence type="ECO:0000256" key="1">
    <source>
        <dbReference type="ARBA" id="ARBA00004477"/>
    </source>
</evidence>
<feature type="transmembrane region" description="Helical" evidence="10">
    <location>
        <begin position="330"/>
        <end position="355"/>
    </location>
</feature>
<dbReference type="GO" id="GO:0000026">
    <property type="term" value="F:alpha-1,2-mannosyltransferase activity"/>
    <property type="evidence" value="ECO:0007669"/>
    <property type="project" value="TreeGrafter"/>
</dbReference>
<evidence type="ECO:0000256" key="3">
    <source>
        <dbReference type="ARBA" id="ARBA00007063"/>
    </source>
</evidence>
<organism evidence="12 13">
    <name type="scientific">Hondaea fermentalgiana</name>
    <dbReference type="NCBI Taxonomy" id="2315210"/>
    <lineage>
        <taxon>Eukaryota</taxon>
        <taxon>Sar</taxon>
        <taxon>Stramenopiles</taxon>
        <taxon>Bigyra</taxon>
        <taxon>Labyrinthulomycetes</taxon>
        <taxon>Thraustochytrida</taxon>
        <taxon>Thraustochytriidae</taxon>
        <taxon>Hondaea</taxon>
    </lineage>
</organism>
<dbReference type="PANTHER" id="PTHR22760">
    <property type="entry name" value="GLYCOSYLTRANSFERASE"/>
    <property type="match status" value="1"/>
</dbReference>
<dbReference type="InParanoid" id="A0A2R5G2D5"/>
<evidence type="ECO:0000256" key="6">
    <source>
        <dbReference type="ARBA" id="ARBA00022692"/>
    </source>
</evidence>
<evidence type="ECO:0000256" key="11">
    <source>
        <dbReference type="SAM" id="SignalP"/>
    </source>
</evidence>
<evidence type="ECO:0000256" key="2">
    <source>
        <dbReference type="ARBA" id="ARBA00004922"/>
    </source>
</evidence>
<proteinExistence type="inferred from homology"/>
<feature type="transmembrane region" description="Helical" evidence="10">
    <location>
        <begin position="121"/>
        <end position="154"/>
    </location>
</feature>
<dbReference type="EMBL" id="BEYU01000001">
    <property type="protein sequence ID" value="GBG23888.1"/>
    <property type="molecule type" value="Genomic_DNA"/>
</dbReference>
<feature type="transmembrane region" description="Helical" evidence="10">
    <location>
        <begin position="199"/>
        <end position="220"/>
    </location>
</feature>
<keyword evidence="4 10" id="KW-0328">Glycosyltransferase</keyword>
<keyword evidence="11" id="KW-0732">Signal</keyword>
<keyword evidence="7 10" id="KW-0256">Endoplasmic reticulum</keyword>